<dbReference type="OMA" id="EPCIYDR"/>
<dbReference type="Gene3D" id="4.10.240.10">
    <property type="entry name" value="Zn(2)-C6 fungal-type DNA-binding domain"/>
    <property type="match status" value="1"/>
</dbReference>
<dbReference type="PROSITE" id="PS50048">
    <property type="entry name" value="ZN2_CY6_FUNGAL_2"/>
    <property type="match status" value="1"/>
</dbReference>
<reference evidence="4 5" key="1">
    <citation type="journal article" date="2013" name="BMC Genomics">
        <title>The genome and transcriptome of the pine saprophyte Ophiostoma piceae, and a comparison with the bark beetle-associated pine pathogen Grosmannia clavigera.</title>
        <authorList>
            <person name="Haridas S."/>
            <person name="Wang Y."/>
            <person name="Lim L."/>
            <person name="Massoumi Alamouti S."/>
            <person name="Jackman S."/>
            <person name="Docking R."/>
            <person name="Robertson G."/>
            <person name="Birol I."/>
            <person name="Bohlmann J."/>
            <person name="Breuil C."/>
        </authorList>
    </citation>
    <scope>NUCLEOTIDE SEQUENCE [LARGE SCALE GENOMIC DNA]</scope>
    <source>
        <strain evidence="4 5">UAMH 11346</strain>
    </source>
</reference>
<dbReference type="SMART" id="SM00066">
    <property type="entry name" value="GAL4"/>
    <property type="match status" value="1"/>
</dbReference>
<accession>S3C5J1</accession>
<evidence type="ECO:0000256" key="2">
    <source>
        <dbReference type="SAM" id="MobiDB-lite"/>
    </source>
</evidence>
<dbReference type="AlphaFoldDB" id="S3C5J1"/>
<dbReference type="PROSITE" id="PS00463">
    <property type="entry name" value="ZN2_CY6_FUNGAL_1"/>
    <property type="match status" value="1"/>
</dbReference>
<dbReference type="InterPro" id="IPR052400">
    <property type="entry name" value="Zn2-C6_fungal_TF"/>
</dbReference>
<feature type="compositionally biased region" description="Low complexity" evidence="2">
    <location>
        <begin position="84"/>
        <end position="104"/>
    </location>
</feature>
<evidence type="ECO:0000313" key="5">
    <source>
        <dbReference type="Proteomes" id="UP000016923"/>
    </source>
</evidence>
<sequence length="577" mass="63364">MGPNTGRGPRLYHTKSRTGCARCRARRVKCNEARPICGNCERHGVDCEYDRPPDYNPYSNGARSSSAARDKHGKFKKADTSTPSPQSNRSCSQSLSQSQSQSQSHAHSIGCVGSATSASPQSQPPPPFINPHTRHSNAPLLPKDLSTVYWEMSALHHFTVSTCRTLPGAHHSEVLRCWSVDIPRLALEHEPLLNQLIATTCQHMITVDYGLEGKEVPAGLAECRDRFYEAALQSHLQSLSEPWTDLDHVADAMCFTASLLLVDAMAAMKKRPLFETPPPPQTALQAPNPVVSAASSPFASSWTSPASSFSASPAQSHSHLHAHSYSHSHPQSHSQICHSPPLLVAKSSSATSPATNTTPSLVNYGATYLPPVQWLRMTRGTMTVFQTVTNHFQSKNIESAILSTVVKSARDFAMRPTFVNDENLGMFRYLLEGYDVRPIQDASELNENNDGDAMRITVCYIGALCRAVSDGLPVCEFVRRITAFPCLVPPRFGEMTIEHNPQALLVLAHFFALATHAQGVWYMSEMPRRECLAIQRFLPEHMQPLMEWPLQTLEQTQGIPIGTARVDVGVGSPEAGL</sequence>
<gene>
    <name evidence="4" type="ORF">F503_00850</name>
</gene>
<keyword evidence="5" id="KW-1185">Reference proteome</keyword>
<dbReference type="eggNOG" id="ENOG502SGAZ">
    <property type="taxonomic scope" value="Eukaryota"/>
</dbReference>
<dbReference type="GO" id="GO:0000981">
    <property type="term" value="F:DNA-binding transcription factor activity, RNA polymerase II-specific"/>
    <property type="evidence" value="ECO:0007669"/>
    <property type="project" value="InterPro"/>
</dbReference>
<evidence type="ECO:0000256" key="1">
    <source>
        <dbReference type="ARBA" id="ARBA00023242"/>
    </source>
</evidence>
<dbReference type="PANTHER" id="PTHR47657">
    <property type="entry name" value="STEROL REGULATORY ELEMENT-BINDING PROTEIN ECM22"/>
    <property type="match status" value="1"/>
</dbReference>
<dbReference type="Pfam" id="PF00172">
    <property type="entry name" value="Zn_clus"/>
    <property type="match status" value="1"/>
</dbReference>
<dbReference type="CDD" id="cd00067">
    <property type="entry name" value="GAL4"/>
    <property type="match status" value="1"/>
</dbReference>
<keyword evidence="1" id="KW-0539">Nucleus</keyword>
<dbReference type="EMBL" id="KE148149">
    <property type="protein sequence ID" value="EPE08067.1"/>
    <property type="molecule type" value="Genomic_DNA"/>
</dbReference>
<evidence type="ECO:0000313" key="4">
    <source>
        <dbReference type="EMBL" id="EPE08067.1"/>
    </source>
</evidence>
<dbReference type="PANTHER" id="PTHR47657:SF14">
    <property type="entry name" value="ZN(2)-C6 FUNGAL-TYPE DOMAIN-CONTAINING PROTEIN"/>
    <property type="match status" value="1"/>
</dbReference>
<feature type="region of interest" description="Disordered" evidence="2">
    <location>
        <begin position="58"/>
        <end position="137"/>
    </location>
</feature>
<organism evidence="4 5">
    <name type="scientific">Ophiostoma piceae (strain UAMH 11346)</name>
    <name type="common">Sap stain fungus</name>
    <dbReference type="NCBI Taxonomy" id="1262450"/>
    <lineage>
        <taxon>Eukaryota</taxon>
        <taxon>Fungi</taxon>
        <taxon>Dikarya</taxon>
        <taxon>Ascomycota</taxon>
        <taxon>Pezizomycotina</taxon>
        <taxon>Sordariomycetes</taxon>
        <taxon>Sordariomycetidae</taxon>
        <taxon>Ophiostomatales</taxon>
        <taxon>Ophiostomataceae</taxon>
        <taxon>Ophiostoma</taxon>
    </lineage>
</organism>
<dbReference type="Proteomes" id="UP000016923">
    <property type="component" value="Unassembled WGS sequence"/>
</dbReference>
<dbReference type="STRING" id="1262450.S3C5J1"/>
<dbReference type="HOGENOM" id="CLU_024934_6_2_1"/>
<evidence type="ECO:0000259" key="3">
    <source>
        <dbReference type="PROSITE" id="PS50048"/>
    </source>
</evidence>
<dbReference type="InterPro" id="IPR001138">
    <property type="entry name" value="Zn2Cys6_DnaBD"/>
</dbReference>
<dbReference type="OrthoDB" id="3546279at2759"/>
<proteinExistence type="predicted"/>
<name>S3C5J1_OPHP1</name>
<feature type="domain" description="Zn(2)-C6 fungal-type" evidence="3">
    <location>
        <begin position="19"/>
        <end position="49"/>
    </location>
</feature>
<dbReference type="GO" id="GO:0008270">
    <property type="term" value="F:zinc ion binding"/>
    <property type="evidence" value="ECO:0007669"/>
    <property type="project" value="InterPro"/>
</dbReference>
<dbReference type="VEuPathDB" id="FungiDB:F503_00850"/>
<protein>
    <submittedName>
        <fullName evidence="4">C6 zinc finger domain protein</fullName>
    </submittedName>
</protein>
<dbReference type="SUPFAM" id="SSF57701">
    <property type="entry name" value="Zn2/Cys6 DNA-binding domain"/>
    <property type="match status" value="1"/>
</dbReference>
<dbReference type="InterPro" id="IPR036864">
    <property type="entry name" value="Zn2-C6_fun-type_DNA-bd_sf"/>
</dbReference>
<feature type="compositionally biased region" description="Polar residues" evidence="2">
    <location>
        <begin position="58"/>
        <end position="67"/>
    </location>
</feature>